<proteinExistence type="predicted"/>
<feature type="domain" description="HTH myb-type" evidence="2">
    <location>
        <begin position="301"/>
        <end position="354"/>
    </location>
</feature>
<dbReference type="InterPro" id="IPR009057">
    <property type="entry name" value="Homeodomain-like_sf"/>
</dbReference>
<dbReference type="AlphaFoldDB" id="A0A7S0KDI4"/>
<dbReference type="SUPFAM" id="SSF46689">
    <property type="entry name" value="Homeodomain-like"/>
    <property type="match status" value="1"/>
</dbReference>
<feature type="domain" description="Myb-like" evidence="1">
    <location>
        <begin position="299"/>
        <end position="350"/>
    </location>
</feature>
<dbReference type="Pfam" id="PF00249">
    <property type="entry name" value="Myb_DNA-binding"/>
    <property type="match status" value="1"/>
</dbReference>
<evidence type="ECO:0000259" key="2">
    <source>
        <dbReference type="PROSITE" id="PS51294"/>
    </source>
</evidence>
<dbReference type="PANTHER" id="PTHR46993">
    <property type="entry name" value="MYB TRANSCRIPTION FACTOR"/>
    <property type="match status" value="1"/>
</dbReference>
<dbReference type="EMBL" id="HBEV01000919">
    <property type="protein sequence ID" value="CAD8576510.1"/>
    <property type="molecule type" value="Transcribed_RNA"/>
</dbReference>
<accession>A0A7S0KDI4</accession>
<dbReference type="Gene3D" id="1.10.246.220">
    <property type="match status" value="1"/>
</dbReference>
<organism evidence="3">
    <name type="scientific">Micromonas pusilla</name>
    <name type="common">Picoplanktonic green alga</name>
    <name type="synonym">Chromulina pusilla</name>
    <dbReference type="NCBI Taxonomy" id="38833"/>
    <lineage>
        <taxon>Eukaryota</taxon>
        <taxon>Viridiplantae</taxon>
        <taxon>Chlorophyta</taxon>
        <taxon>Mamiellophyceae</taxon>
        <taxon>Mamiellales</taxon>
        <taxon>Mamiellaceae</taxon>
        <taxon>Micromonas</taxon>
    </lineage>
</organism>
<dbReference type="PROSITE" id="PS51294">
    <property type="entry name" value="HTH_MYB"/>
    <property type="match status" value="1"/>
</dbReference>
<sequence>MFELARKLAHELNEPLVEGRFVILSPDTIVRLANKAGVPDDVMVYVAEPILIALFGSTYKMGNMNQAPGGRWKREPWFVLSALLQTFLLRTMSKAPGTTYVEAQRRASEISALEVVGENEAARGWIKLAFEDAKSDAFAVWAKRGDRRLQPTTMQDIKMSDLYTWMCTRCKQQKRELDGLNTDLLSVEHIIASTALTSPIHRAIVRCQGVRLIERMLTVSEHIRQRLRTSKAGFRAAKDVAALDRALKLPGLPAHVGNRAVVQGMRLRRDEVGDCTDLGLHLRVGGKKRGWRGEGISPRISWTDEEVEALREGVNKHGKGNWKAILVEKRHVFQQERTTVDLKDKWRNMSTRRRRDN</sequence>
<name>A0A7S0KDI4_MICPS</name>
<gene>
    <name evidence="3" type="ORF">MSP1404_LOCUS763</name>
</gene>
<reference evidence="3" key="1">
    <citation type="submission" date="2021-01" db="EMBL/GenBank/DDBJ databases">
        <authorList>
            <person name="Corre E."/>
            <person name="Pelletier E."/>
            <person name="Niang G."/>
            <person name="Scheremetjew M."/>
            <person name="Finn R."/>
            <person name="Kale V."/>
            <person name="Holt S."/>
            <person name="Cochrane G."/>
            <person name="Meng A."/>
            <person name="Brown T."/>
            <person name="Cohen L."/>
        </authorList>
    </citation>
    <scope>NUCLEOTIDE SEQUENCE</scope>
    <source>
        <strain evidence="3">CCMP494</strain>
    </source>
</reference>
<dbReference type="PANTHER" id="PTHR46993:SF6">
    <property type="entry name" value="MYB TRANSCRIPTION FACTOR"/>
    <property type="match status" value="1"/>
</dbReference>
<evidence type="ECO:0000313" key="3">
    <source>
        <dbReference type="EMBL" id="CAD8576510.1"/>
    </source>
</evidence>
<dbReference type="SMART" id="SM00717">
    <property type="entry name" value="SANT"/>
    <property type="match status" value="1"/>
</dbReference>
<dbReference type="CDD" id="cd11660">
    <property type="entry name" value="SANT_TRF"/>
    <property type="match status" value="1"/>
</dbReference>
<dbReference type="InterPro" id="IPR001005">
    <property type="entry name" value="SANT/Myb"/>
</dbReference>
<dbReference type="PROSITE" id="PS50090">
    <property type="entry name" value="MYB_LIKE"/>
    <property type="match status" value="1"/>
</dbReference>
<dbReference type="InterPro" id="IPR017930">
    <property type="entry name" value="Myb_dom"/>
</dbReference>
<protein>
    <submittedName>
        <fullName evidence="3">Uncharacterized protein</fullName>
    </submittedName>
</protein>
<evidence type="ECO:0000259" key="1">
    <source>
        <dbReference type="PROSITE" id="PS50090"/>
    </source>
</evidence>